<dbReference type="Proteomes" id="UP001396898">
    <property type="component" value="Unassembled WGS sequence"/>
</dbReference>
<evidence type="ECO:0000313" key="10">
    <source>
        <dbReference type="Proteomes" id="UP001396898"/>
    </source>
</evidence>
<dbReference type="PANTHER" id="PTHR28520">
    <property type="entry name" value="MITOTIC-SPINDLE ORGANIZING PROTEIN 1"/>
    <property type="match status" value="1"/>
</dbReference>
<keyword evidence="6" id="KW-0963">Cytoplasm</keyword>
<keyword evidence="10" id="KW-1185">Reference proteome</keyword>
<evidence type="ECO:0000256" key="3">
    <source>
        <dbReference type="ARBA" id="ARBA00011015"/>
    </source>
</evidence>
<dbReference type="PANTHER" id="PTHR28520:SF2">
    <property type="entry name" value="MITOTIC-SPINDLE ORGANIZING PROTEIN 1"/>
    <property type="match status" value="1"/>
</dbReference>
<name>A0ABR1STJ5_9PEZI</name>
<proteinExistence type="inferred from homology"/>
<evidence type="ECO:0000256" key="8">
    <source>
        <dbReference type="ARBA" id="ARBA00029810"/>
    </source>
</evidence>
<keyword evidence="7" id="KW-0206">Cytoskeleton</keyword>
<organism evidence="9 10">
    <name type="scientific">Apiospora marii</name>
    <dbReference type="NCBI Taxonomy" id="335849"/>
    <lineage>
        <taxon>Eukaryota</taxon>
        <taxon>Fungi</taxon>
        <taxon>Dikarya</taxon>
        <taxon>Ascomycota</taxon>
        <taxon>Pezizomycotina</taxon>
        <taxon>Sordariomycetes</taxon>
        <taxon>Xylariomycetidae</taxon>
        <taxon>Amphisphaeriales</taxon>
        <taxon>Apiosporaceae</taxon>
        <taxon>Apiospora</taxon>
    </lineage>
</organism>
<reference evidence="9 10" key="1">
    <citation type="submission" date="2023-01" db="EMBL/GenBank/DDBJ databases">
        <title>Analysis of 21 Apiospora genomes using comparative genomics revels a genus with tremendous synthesis potential of carbohydrate active enzymes and secondary metabolites.</title>
        <authorList>
            <person name="Sorensen T."/>
        </authorList>
    </citation>
    <scope>NUCLEOTIDE SEQUENCE [LARGE SCALE GENOMIC DNA]</scope>
    <source>
        <strain evidence="9 10">CBS 20057</strain>
    </source>
</reference>
<protein>
    <recommendedName>
        <fullName evidence="5">Mitotic-spindle organizing protein 1</fullName>
    </recommendedName>
    <alternativeName>
        <fullName evidence="8">Mitotic-spindle organizing protein associated with a ring of gamma-tubulin 1</fullName>
    </alternativeName>
</protein>
<evidence type="ECO:0000256" key="6">
    <source>
        <dbReference type="ARBA" id="ARBA00022490"/>
    </source>
</evidence>
<comment type="similarity">
    <text evidence="3">Belongs to the MOZART1 family.</text>
</comment>
<evidence type="ECO:0000256" key="4">
    <source>
        <dbReference type="ARBA" id="ARBA00011378"/>
    </source>
</evidence>
<gene>
    <name evidence="9" type="ORF">PG991_001353</name>
</gene>
<evidence type="ECO:0000313" key="9">
    <source>
        <dbReference type="EMBL" id="KAK8037039.1"/>
    </source>
</evidence>
<comment type="caution">
    <text evidence="9">The sequence shown here is derived from an EMBL/GenBank/DDBJ whole genome shotgun (WGS) entry which is preliminary data.</text>
</comment>
<dbReference type="Pfam" id="PF12554">
    <property type="entry name" value="MOZART1"/>
    <property type="match status" value="1"/>
</dbReference>
<accession>A0ABR1STJ5</accession>
<evidence type="ECO:0000256" key="2">
    <source>
        <dbReference type="ARBA" id="ARBA00004317"/>
    </source>
</evidence>
<dbReference type="InterPro" id="IPR022214">
    <property type="entry name" value="MZT1"/>
</dbReference>
<dbReference type="EMBL" id="JAQQWI010000003">
    <property type="protein sequence ID" value="KAK8037039.1"/>
    <property type="molecule type" value="Genomic_DNA"/>
</dbReference>
<comment type="function">
    <text evidence="1">Required for gamma-tubulin complex recruitment to the microtubule organizing center (MTOC).</text>
</comment>
<evidence type="ECO:0000256" key="1">
    <source>
        <dbReference type="ARBA" id="ARBA00003060"/>
    </source>
</evidence>
<comment type="subcellular location">
    <subcellularLocation>
        <location evidence="2">Cytoplasm</location>
        <location evidence="2">Cytoskeleton</location>
        <location evidence="2">Microtubule organizing center</location>
        <location evidence="2">Spindle pole body</location>
    </subcellularLocation>
</comment>
<evidence type="ECO:0000256" key="7">
    <source>
        <dbReference type="ARBA" id="ARBA00023212"/>
    </source>
</evidence>
<comment type="subunit">
    <text evidence="4">Part of the gamma-tubulin complex.</text>
</comment>
<sequence length="95" mass="10461">MAPPAGSHESEKQAAAQQAVDILHEISTILNCHLDRRTLSCCISMIENGVNPEALADTDLIFLPPSFQAVVQFLRKEAQKEKFRAQDAERDARAG</sequence>
<evidence type="ECO:0000256" key="5">
    <source>
        <dbReference type="ARBA" id="ARBA00016992"/>
    </source>
</evidence>